<evidence type="ECO:0000259" key="5">
    <source>
        <dbReference type="PROSITE" id="PS50600"/>
    </source>
</evidence>
<dbReference type="PROSITE" id="PS50600">
    <property type="entry name" value="ULP_PROTEASE"/>
    <property type="match status" value="1"/>
</dbReference>
<dbReference type="PANTHER" id="PTHR12606:SF157">
    <property type="entry name" value="OS06G0122600 PROTEIN"/>
    <property type="match status" value="1"/>
</dbReference>
<dbReference type="EMBL" id="QGNW01000133">
    <property type="protein sequence ID" value="RVW92887.1"/>
    <property type="molecule type" value="Genomic_DNA"/>
</dbReference>
<dbReference type="GO" id="GO:0008234">
    <property type="term" value="F:cysteine-type peptidase activity"/>
    <property type="evidence" value="ECO:0007669"/>
    <property type="project" value="UniProtKB-KW"/>
</dbReference>
<evidence type="ECO:0000256" key="1">
    <source>
        <dbReference type="ARBA" id="ARBA00005234"/>
    </source>
</evidence>
<dbReference type="Pfam" id="PF02902">
    <property type="entry name" value="Peptidase_C48"/>
    <property type="match status" value="1"/>
</dbReference>
<comment type="caution">
    <text evidence="6">The sequence shown here is derived from an EMBL/GenBank/DDBJ whole genome shotgun (WGS) entry which is preliminary data.</text>
</comment>
<dbReference type="PANTHER" id="PTHR12606">
    <property type="entry name" value="SENTRIN/SUMO-SPECIFIC PROTEASE"/>
    <property type="match status" value="1"/>
</dbReference>
<gene>
    <name evidence="6" type="ORF">CK203_040510</name>
</gene>
<evidence type="ECO:0000256" key="4">
    <source>
        <dbReference type="ARBA" id="ARBA00022807"/>
    </source>
</evidence>
<keyword evidence="4" id="KW-0788">Thiol protease</keyword>
<dbReference type="Proteomes" id="UP000288805">
    <property type="component" value="Unassembled WGS sequence"/>
</dbReference>
<dbReference type="AlphaFoldDB" id="A0A438I8A0"/>
<dbReference type="InterPro" id="IPR038765">
    <property type="entry name" value="Papain-like_cys_pep_sf"/>
</dbReference>
<accession>A0A438I8A0</accession>
<dbReference type="GO" id="GO:0006508">
    <property type="term" value="P:proteolysis"/>
    <property type="evidence" value="ECO:0007669"/>
    <property type="project" value="UniProtKB-KW"/>
</dbReference>
<keyword evidence="3" id="KW-0378">Hydrolase</keyword>
<keyword evidence="2" id="KW-0645">Protease</keyword>
<evidence type="ECO:0000256" key="2">
    <source>
        <dbReference type="ARBA" id="ARBA00022670"/>
    </source>
</evidence>
<organism evidence="6 7">
    <name type="scientific">Vitis vinifera</name>
    <name type="common">Grape</name>
    <dbReference type="NCBI Taxonomy" id="29760"/>
    <lineage>
        <taxon>Eukaryota</taxon>
        <taxon>Viridiplantae</taxon>
        <taxon>Streptophyta</taxon>
        <taxon>Embryophyta</taxon>
        <taxon>Tracheophyta</taxon>
        <taxon>Spermatophyta</taxon>
        <taxon>Magnoliopsida</taxon>
        <taxon>eudicotyledons</taxon>
        <taxon>Gunneridae</taxon>
        <taxon>Pentapetalae</taxon>
        <taxon>rosids</taxon>
        <taxon>Vitales</taxon>
        <taxon>Vitaceae</taxon>
        <taxon>Viteae</taxon>
        <taxon>Vitis</taxon>
    </lineage>
</organism>
<evidence type="ECO:0000256" key="3">
    <source>
        <dbReference type="ARBA" id="ARBA00022801"/>
    </source>
</evidence>
<dbReference type="SUPFAM" id="SSF54001">
    <property type="entry name" value="Cysteine proteinases"/>
    <property type="match status" value="1"/>
</dbReference>
<dbReference type="InterPro" id="IPR003653">
    <property type="entry name" value="Peptidase_C48_C"/>
</dbReference>
<feature type="domain" description="Ubiquitin-like protease family profile" evidence="5">
    <location>
        <begin position="114"/>
        <end position="316"/>
    </location>
</feature>
<reference evidence="6 7" key="1">
    <citation type="journal article" date="2018" name="PLoS Genet.">
        <title>Population sequencing reveals clonal diversity and ancestral inbreeding in the grapevine cultivar Chardonnay.</title>
        <authorList>
            <person name="Roach M.J."/>
            <person name="Johnson D.L."/>
            <person name="Bohlmann J."/>
            <person name="van Vuuren H.J."/>
            <person name="Jones S.J."/>
            <person name="Pretorius I.S."/>
            <person name="Schmidt S.A."/>
            <person name="Borneman A.R."/>
        </authorList>
    </citation>
    <scope>NUCLEOTIDE SEQUENCE [LARGE SCALE GENOMIC DNA]</scope>
    <source>
        <strain evidence="7">cv. Chardonnay</strain>
        <tissue evidence="6">Leaf</tissue>
    </source>
</reference>
<evidence type="ECO:0000313" key="6">
    <source>
        <dbReference type="EMBL" id="RVW92887.1"/>
    </source>
</evidence>
<sequence length="371" mass="42958">MHEEGTKNDMLSCERSLEDTNNMNVNEHYLHTLSNEKLCTEDLNEKNEDACATSIEVHIIPDENENILPLPIKRSRRDYGKEPLRALCGYPNHVMKTRSSRERKPSKFKVSPFVQKSRKMVKREASESIPMSIREDVVDTQSFNVLQSLVADYVFNKALSKSELLVDFGHEHGVRGDFACLRPRQNLMDVQMILCGSPHPVFDRKTSIVSKYISELDDCEKLFIPMHDECPGHWYLCVIDFKNSYTQILDSLRSKNRDKFRFQSVKTVVEFCQTFFKLYDIGKDVFQFSIDWAPSIPTQENGWDCGVHVIRHMQRFKNGDPMTSSDFCNSMKIRREIACDLVLHEGNREKQTIVAIVCTKTSTRAMKKLLL</sequence>
<name>A0A438I8A0_VITVI</name>
<comment type="similarity">
    <text evidence="1">Belongs to the peptidase C48 family.</text>
</comment>
<protein>
    <recommendedName>
        <fullName evidence="5">Ubiquitin-like protease family profile domain-containing protein</fullName>
    </recommendedName>
</protein>
<dbReference type="Gene3D" id="3.40.395.10">
    <property type="entry name" value="Adenoviral Proteinase, Chain A"/>
    <property type="match status" value="1"/>
</dbReference>
<evidence type="ECO:0000313" key="7">
    <source>
        <dbReference type="Proteomes" id="UP000288805"/>
    </source>
</evidence>
<proteinExistence type="inferred from homology"/>